<dbReference type="EMBL" id="JACHOT010000007">
    <property type="protein sequence ID" value="MBB4652499.1"/>
    <property type="molecule type" value="Genomic_DNA"/>
</dbReference>
<keyword evidence="2" id="KW-1185">Reference proteome</keyword>
<gene>
    <name evidence="1" type="ORF">GGQ99_004275</name>
</gene>
<proteinExistence type="predicted"/>
<sequence length="73" mass="7590">MPAGKFSAIIRKVSEHVALDPTAKLTFEASDGIAPMQLHQASMPLVQGGDVHVQLSARGGELQAARPLAGRTG</sequence>
<organism evidence="1 2">
    <name type="scientific">Aminobacter niigataensis</name>
    <dbReference type="NCBI Taxonomy" id="83265"/>
    <lineage>
        <taxon>Bacteria</taxon>
        <taxon>Pseudomonadati</taxon>
        <taxon>Pseudomonadota</taxon>
        <taxon>Alphaproteobacteria</taxon>
        <taxon>Hyphomicrobiales</taxon>
        <taxon>Phyllobacteriaceae</taxon>
        <taxon>Aminobacter</taxon>
    </lineage>
</organism>
<evidence type="ECO:0000313" key="2">
    <source>
        <dbReference type="Proteomes" id="UP000539538"/>
    </source>
</evidence>
<reference evidence="1 2" key="1">
    <citation type="submission" date="2020-08" db="EMBL/GenBank/DDBJ databases">
        <title>Genomic Encyclopedia of Type Strains, Phase IV (KMG-IV): sequencing the most valuable type-strain genomes for metagenomic binning, comparative biology and taxonomic classification.</title>
        <authorList>
            <person name="Goeker M."/>
        </authorList>
    </citation>
    <scope>NUCLEOTIDE SEQUENCE [LARGE SCALE GENOMIC DNA]</scope>
    <source>
        <strain evidence="1 2">DSM 7050</strain>
    </source>
</reference>
<dbReference type="Proteomes" id="UP000539538">
    <property type="component" value="Unassembled WGS sequence"/>
</dbReference>
<accession>A0ABR6L8J7</accession>
<protein>
    <submittedName>
        <fullName evidence="1">Uncharacterized protein</fullName>
    </submittedName>
</protein>
<comment type="caution">
    <text evidence="1">The sequence shown here is derived from an EMBL/GenBank/DDBJ whole genome shotgun (WGS) entry which is preliminary data.</text>
</comment>
<evidence type="ECO:0000313" key="1">
    <source>
        <dbReference type="EMBL" id="MBB4652499.1"/>
    </source>
</evidence>
<name>A0ABR6L8J7_9HYPH</name>